<feature type="region of interest" description="Disordered" evidence="1">
    <location>
        <begin position="120"/>
        <end position="296"/>
    </location>
</feature>
<feature type="compositionally biased region" description="Acidic residues" evidence="1">
    <location>
        <begin position="1"/>
        <end position="16"/>
    </location>
</feature>
<feature type="compositionally biased region" description="Polar residues" evidence="1">
    <location>
        <begin position="239"/>
        <end position="250"/>
    </location>
</feature>
<sequence length="370" mass="40000">MEEERGEWEIVEEEEGGGGGGDDGKMRLILNKGWGVGKKIIITGVVISSAPIVLPPLVVFSTLGFAFAVPFGVYFASYACMDKIMSKLLSSPPSEEDEEGEEQMVGVEGEVGYVEGEKAKPVADADIGEENEQNVEEAKVEETMEIEEVKKPIAESKDESKKGEEVPVQEVEKRKSEGGIGNAQEKEPSEKENGVVRIEKEEKKSMLDESENGEITSDHSNVDDKKAKTEEITSDSEPKQGSSSEVSSPATEGHSKVDDASDASNQGSTDPAVRGPAGSRTADKRTRKSKTGAAVSSKEVYIEEKKIWEQIDALRKILGYKIAPQVNSMEEVKALYVFTGVEPPSAFKGPSDIADVTDKLHLLMSIVGVK</sequence>
<feature type="compositionally biased region" description="Acidic residues" evidence="1">
    <location>
        <begin position="126"/>
        <end position="135"/>
    </location>
</feature>
<feature type="compositionally biased region" description="Basic and acidic residues" evidence="1">
    <location>
        <begin position="184"/>
        <end position="207"/>
    </location>
</feature>
<dbReference type="EMBL" id="JBBNAE010000003">
    <property type="protein sequence ID" value="KAK9138599.1"/>
    <property type="molecule type" value="Genomic_DNA"/>
</dbReference>
<dbReference type="AlphaFoldDB" id="A0AAP0JRH8"/>
<dbReference type="PANTHER" id="PTHR37198">
    <property type="entry name" value="NUCLEOLIN"/>
    <property type="match status" value="1"/>
</dbReference>
<feature type="transmembrane region" description="Helical" evidence="2">
    <location>
        <begin position="60"/>
        <end position="81"/>
    </location>
</feature>
<evidence type="ECO:0000313" key="4">
    <source>
        <dbReference type="Proteomes" id="UP001417504"/>
    </source>
</evidence>
<dbReference type="PANTHER" id="PTHR37198:SF1">
    <property type="entry name" value="NUCLEOLIN"/>
    <property type="match status" value="1"/>
</dbReference>
<organism evidence="3 4">
    <name type="scientific">Stephania japonica</name>
    <dbReference type="NCBI Taxonomy" id="461633"/>
    <lineage>
        <taxon>Eukaryota</taxon>
        <taxon>Viridiplantae</taxon>
        <taxon>Streptophyta</taxon>
        <taxon>Embryophyta</taxon>
        <taxon>Tracheophyta</taxon>
        <taxon>Spermatophyta</taxon>
        <taxon>Magnoliopsida</taxon>
        <taxon>Ranunculales</taxon>
        <taxon>Menispermaceae</taxon>
        <taxon>Menispermoideae</taxon>
        <taxon>Cissampelideae</taxon>
        <taxon>Stephania</taxon>
    </lineage>
</organism>
<feature type="compositionally biased region" description="Basic and acidic residues" evidence="1">
    <location>
        <begin position="136"/>
        <end position="177"/>
    </location>
</feature>
<feature type="region of interest" description="Disordered" evidence="1">
    <location>
        <begin position="1"/>
        <end position="23"/>
    </location>
</feature>
<evidence type="ECO:0000313" key="3">
    <source>
        <dbReference type="EMBL" id="KAK9138599.1"/>
    </source>
</evidence>
<proteinExistence type="predicted"/>
<evidence type="ECO:0000256" key="1">
    <source>
        <dbReference type="SAM" id="MobiDB-lite"/>
    </source>
</evidence>
<feature type="compositionally biased region" description="Basic and acidic residues" evidence="1">
    <location>
        <begin position="216"/>
        <end position="231"/>
    </location>
</feature>
<gene>
    <name evidence="3" type="ORF">Sjap_009193</name>
</gene>
<keyword evidence="2" id="KW-1133">Transmembrane helix</keyword>
<keyword evidence="2" id="KW-0812">Transmembrane</keyword>
<keyword evidence="4" id="KW-1185">Reference proteome</keyword>
<name>A0AAP0JRH8_9MAGN</name>
<protein>
    <submittedName>
        <fullName evidence="3">Uncharacterized protein</fullName>
    </submittedName>
</protein>
<reference evidence="3 4" key="1">
    <citation type="submission" date="2024-01" db="EMBL/GenBank/DDBJ databases">
        <title>Genome assemblies of Stephania.</title>
        <authorList>
            <person name="Yang L."/>
        </authorList>
    </citation>
    <scope>NUCLEOTIDE SEQUENCE [LARGE SCALE GENOMIC DNA]</scope>
    <source>
        <strain evidence="3">QJT</strain>
        <tissue evidence="3">Leaf</tissue>
    </source>
</reference>
<comment type="caution">
    <text evidence="3">The sequence shown here is derived from an EMBL/GenBank/DDBJ whole genome shotgun (WGS) entry which is preliminary data.</text>
</comment>
<accession>A0AAP0JRH8</accession>
<keyword evidence="2" id="KW-0472">Membrane</keyword>
<dbReference type="Proteomes" id="UP001417504">
    <property type="component" value="Unassembled WGS sequence"/>
</dbReference>
<evidence type="ECO:0000256" key="2">
    <source>
        <dbReference type="SAM" id="Phobius"/>
    </source>
</evidence>